<name>A0A397UUS4_9GLOM</name>
<dbReference type="OrthoDB" id="2314953at2759"/>
<comment type="caution">
    <text evidence="1">The sequence shown here is derived from an EMBL/GenBank/DDBJ whole genome shotgun (WGS) entry which is preliminary data.</text>
</comment>
<dbReference type="EMBL" id="QKWP01000872">
    <property type="protein sequence ID" value="RIB14010.1"/>
    <property type="molecule type" value="Genomic_DNA"/>
</dbReference>
<evidence type="ECO:0000313" key="1">
    <source>
        <dbReference type="EMBL" id="RIB14010.1"/>
    </source>
</evidence>
<gene>
    <name evidence="1" type="ORF">C2G38_2196346</name>
</gene>
<proteinExistence type="predicted"/>
<organism evidence="1 2">
    <name type="scientific">Gigaspora rosea</name>
    <dbReference type="NCBI Taxonomy" id="44941"/>
    <lineage>
        <taxon>Eukaryota</taxon>
        <taxon>Fungi</taxon>
        <taxon>Fungi incertae sedis</taxon>
        <taxon>Mucoromycota</taxon>
        <taxon>Glomeromycotina</taxon>
        <taxon>Glomeromycetes</taxon>
        <taxon>Diversisporales</taxon>
        <taxon>Gigasporaceae</taxon>
        <taxon>Gigaspora</taxon>
    </lineage>
</organism>
<dbReference type="Proteomes" id="UP000266673">
    <property type="component" value="Unassembled WGS sequence"/>
</dbReference>
<dbReference type="AlphaFoldDB" id="A0A397UUS4"/>
<reference evidence="1 2" key="1">
    <citation type="submission" date="2018-06" db="EMBL/GenBank/DDBJ databases">
        <title>Comparative genomics reveals the genomic features of Rhizophagus irregularis, R. cerebriforme, R. diaphanum and Gigaspora rosea, and their symbiotic lifestyle signature.</title>
        <authorList>
            <person name="Morin E."/>
            <person name="San Clemente H."/>
            <person name="Chen E.C.H."/>
            <person name="De La Providencia I."/>
            <person name="Hainaut M."/>
            <person name="Kuo A."/>
            <person name="Kohler A."/>
            <person name="Murat C."/>
            <person name="Tang N."/>
            <person name="Roy S."/>
            <person name="Loubradou J."/>
            <person name="Henrissat B."/>
            <person name="Grigoriev I.V."/>
            <person name="Corradi N."/>
            <person name="Roux C."/>
            <person name="Martin F.M."/>
        </authorList>
    </citation>
    <scope>NUCLEOTIDE SEQUENCE [LARGE SCALE GENOMIC DNA]</scope>
    <source>
        <strain evidence="1 2">DAOM 194757</strain>
    </source>
</reference>
<protein>
    <submittedName>
        <fullName evidence="1">Uncharacterized protein</fullName>
    </submittedName>
</protein>
<accession>A0A397UUS4</accession>
<sequence>MEEWQCAITVCSKVSGQRIKTVTDWVWERARDNGTLPAYLQVGQEVCQRCYNDLMQSSVAMKEHAKATSNIQQLDAYTLDPEANTLDPEVISFSMVIKIMTDILYKREVTKKLPAFQTFEEFRAYMESENKNLSNFFKELVLSVNLSQKKEESHSKILSQLLFICYLLSGLRNKFIINVKSDLALYLDSTGTSNSTINALAELGITSTAQMENLMILNVDDYHNIHTNRVSKNNETSTAVNMATILLNSIRTTFPIPMNYNGQSIHNPKLVDANSLKADLEYRFMTLLGVTFNEQWNNKVSENEKETIEALTVHSYDLRLKEKISDRLLNDIVLVDLVKNNLHSTNEYLESFAVIRNVNTMQRYFNSGYILPLVADWPGQIFVRSAISQFLTYGDKSDTPQDVLSFIPIIRPLHISLNSCELIYIQYHPFFSSLHNYLFDQTKGLRINIQPWRINLLLEVTHRGWLRDSNTIKKKFGFCEDLEYLTLKDLLDNLIPLVLDIYAIFFHAGEWQEYEESVIRVWVLFLRNFKNALAKIFQRSR</sequence>
<keyword evidence="2" id="KW-1185">Reference proteome</keyword>
<evidence type="ECO:0000313" key="2">
    <source>
        <dbReference type="Proteomes" id="UP000266673"/>
    </source>
</evidence>